<protein>
    <submittedName>
        <fullName evidence="2">Serine/threonine protein phosphatase</fullName>
    </submittedName>
</protein>
<dbReference type="Proteomes" id="UP000064967">
    <property type="component" value="Chromosome"/>
</dbReference>
<dbReference type="GO" id="GO:0005737">
    <property type="term" value="C:cytoplasm"/>
    <property type="evidence" value="ECO:0007669"/>
    <property type="project" value="TreeGrafter"/>
</dbReference>
<dbReference type="Pfam" id="PF00149">
    <property type="entry name" value="Metallophos"/>
    <property type="match status" value="1"/>
</dbReference>
<dbReference type="PANTHER" id="PTHR42850:SF4">
    <property type="entry name" value="ZINC-DEPENDENT ENDOPOLYPHOSPHATASE"/>
    <property type="match status" value="1"/>
</dbReference>
<dbReference type="GO" id="GO:0000298">
    <property type="term" value="F:endopolyphosphatase activity"/>
    <property type="evidence" value="ECO:0007669"/>
    <property type="project" value="TreeGrafter"/>
</dbReference>
<evidence type="ECO:0000259" key="1">
    <source>
        <dbReference type="Pfam" id="PF00149"/>
    </source>
</evidence>
<evidence type="ECO:0000313" key="2">
    <source>
        <dbReference type="EMBL" id="AKU99321.1"/>
    </source>
</evidence>
<dbReference type="STRING" id="1391654.AKJ09_05985"/>
<dbReference type="KEGG" id="llu:AKJ09_05985"/>
<dbReference type="InterPro" id="IPR029052">
    <property type="entry name" value="Metallo-depent_PP-like"/>
</dbReference>
<dbReference type="EMBL" id="CP012333">
    <property type="protein sequence ID" value="AKU99321.1"/>
    <property type="molecule type" value="Genomic_DNA"/>
</dbReference>
<dbReference type="PANTHER" id="PTHR42850">
    <property type="entry name" value="METALLOPHOSPHOESTERASE"/>
    <property type="match status" value="1"/>
</dbReference>
<proteinExistence type="predicted"/>
<dbReference type="RefSeq" id="WP_240488600.1">
    <property type="nucleotide sequence ID" value="NZ_CP012333.1"/>
</dbReference>
<feature type="domain" description="Calcineurin-like phosphoesterase" evidence="1">
    <location>
        <begin position="1"/>
        <end position="174"/>
    </location>
</feature>
<organism evidence="2 3">
    <name type="scientific">Labilithrix luteola</name>
    <dbReference type="NCBI Taxonomy" id="1391654"/>
    <lineage>
        <taxon>Bacteria</taxon>
        <taxon>Pseudomonadati</taxon>
        <taxon>Myxococcota</taxon>
        <taxon>Polyangia</taxon>
        <taxon>Polyangiales</taxon>
        <taxon>Labilitrichaceae</taxon>
        <taxon>Labilithrix</taxon>
    </lineage>
</organism>
<dbReference type="CDD" id="cd00144">
    <property type="entry name" value="MPP_PPP_family"/>
    <property type="match status" value="1"/>
</dbReference>
<reference evidence="2 3" key="1">
    <citation type="submission" date="2015-08" db="EMBL/GenBank/DDBJ databases">
        <authorList>
            <person name="Babu N.S."/>
            <person name="Beckwith C.J."/>
            <person name="Beseler K.G."/>
            <person name="Brison A."/>
            <person name="Carone J.V."/>
            <person name="Caskin T.P."/>
            <person name="Diamond M."/>
            <person name="Durham M.E."/>
            <person name="Foxe J.M."/>
            <person name="Go M."/>
            <person name="Henderson B.A."/>
            <person name="Jones I.B."/>
            <person name="McGettigan J.A."/>
            <person name="Micheletti S.J."/>
            <person name="Nasrallah M.E."/>
            <person name="Ortiz D."/>
            <person name="Piller C.R."/>
            <person name="Privatt S.R."/>
            <person name="Schneider S.L."/>
            <person name="Sharp S."/>
            <person name="Smith T.C."/>
            <person name="Stanton J.D."/>
            <person name="Ullery H.E."/>
            <person name="Wilson R.J."/>
            <person name="Serrano M.G."/>
            <person name="Buck G."/>
            <person name="Lee V."/>
            <person name="Wang Y."/>
            <person name="Carvalho R."/>
            <person name="Voegtly L."/>
            <person name="Shi R."/>
            <person name="Duckworth R."/>
            <person name="Johnson A."/>
            <person name="Loviza R."/>
            <person name="Walstead R."/>
            <person name="Shah Z."/>
            <person name="Kiflezghi M."/>
            <person name="Wade K."/>
            <person name="Ball S.L."/>
            <person name="Bradley K.W."/>
            <person name="Asai D.J."/>
            <person name="Bowman C.A."/>
            <person name="Russell D.A."/>
            <person name="Pope W.H."/>
            <person name="Jacobs-Sera D."/>
            <person name="Hendrix R.W."/>
            <person name="Hatfull G.F."/>
        </authorList>
    </citation>
    <scope>NUCLEOTIDE SEQUENCE [LARGE SCALE GENOMIC DNA]</scope>
    <source>
        <strain evidence="2 3">DSM 27648</strain>
    </source>
</reference>
<dbReference type="PATRIC" id="fig|1391654.3.peg.6077"/>
<dbReference type="InterPro" id="IPR004843">
    <property type="entry name" value="Calcineurin-like_PHP"/>
</dbReference>
<evidence type="ECO:0000313" key="3">
    <source>
        <dbReference type="Proteomes" id="UP000064967"/>
    </source>
</evidence>
<dbReference type="InterPro" id="IPR050126">
    <property type="entry name" value="Ap4A_hydrolase"/>
</dbReference>
<dbReference type="AlphaFoldDB" id="A0A0K1Q120"/>
<name>A0A0K1Q120_9BACT</name>
<dbReference type="SUPFAM" id="SSF56300">
    <property type="entry name" value="Metallo-dependent phosphatases"/>
    <property type="match status" value="1"/>
</dbReference>
<sequence>MGDVHGCRAELEALLDKVAFTSGDLLIFVGDIVARGPDSRGVLEIARQTGAILVRGNHEQKILSWRDERAAGLRPEPLSPFHRDVAEAMTPVDWKLFETSPFSYDLPEHGVYVVHAGLIPGLALDQQKPETMMRIRTVSDPGKRGEPTLWGARWSGPPHVVFGHNAAPGLQLHPWATGLDTGCVYGGRLTALVLGAGQKVPRAVAARKELLVSIPARHVWYEPTGRRRTG</sequence>
<accession>A0A0K1Q120</accession>
<dbReference type="Gene3D" id="3.60.21.10">
    <property type="match status" value="1"/>
</dbReference>
<keyword evidence="3" id="KW-1185">Reference proteome</keyword>
<dbReference type="GO" id="GO:0016791">
    <property type="term" value="F:phosphatase activity"/>
    <property type="evidence" value="ECO:0007669"/>
    <property type="project" value="TreeGrafter"/>
</dbReference>
<gene>
    <name evidence="2" type="ORF">AKJ09_05985</name>
</gene>
<dbReference type="GO" id="GO:0006798">
    <property type="term" value="P:polyphosphate catabolic process"/>
    <property type="evidence" value="ECO:0007669"/>
    <property type="project" value="TreeGrafter"/>
</dbReference>